<dbReference type="PRINTS" id="PR00947">
    <property type="entry name" value="CUTICLE"/>
</dbReference>
<keyword evidence="1 3" id="KW-0193">Cuticle</keyword>
<evidence type="ECO:0000313" key="6">
    <source>
        <dbReference type="Proteomes" id="UP000037510"/>
    </source>
</evidence>
<dbReference type="GO" id="GO:0062129">
    <property type="term" value="C:chitin-based extracellular matrix"/>
    <property type="evidence" value="ECO:0007669"/>
    <property type="project" value="TreeGrafter"/>
</dbReference>
<dbReference type="InterPro" id="IPR000618">
    <property type="entry name" value="Insect_cuticle"/>
</dbReference>
<evidence type="ECO:0000256" key="3">
    <source>
        <dbReference type="PROSITE-ProRule" id="PRU00497"/>
    </source>
</evidence>
<keyword evidence="2 4" id="KW-0732">Signal</keyword>
<dbReference type="Proteomes" id="UP000037510">
    <property type="component" value="Unassembled WGS sequence"/>
</dbReference>
<sequence>MKSIVLVSMLVAVAFAAPQAQAPTEPIPIVKDDSQINGDGSYSYAYETGNGIAADEKGELKKVGDVEAISVQGEYKYPGENGETISLTYTADENGFHPSGAHLPTAPPVFLGFLAMACAAPQSATEPIPIVRQESDVQPDGSYQWSYETGNGISADEKGALKNIGAEEPALEVQGQFQFETQNGIAAESSGTLKKVDNTEVLVKKVIVNLFMEQRIQYQLKNVSAFTFLTLYVILQRSDLLPVGPPIPEAILRSLEYIRAHPQKPENY</sequence>
<dbReference type="EMBL" id="JTDY01001912">
    <property type="protein sequence ID" value="KOB72556.1"/>
    <property type="molecule type" value="Genomic_DNA"/>
</dbReference>
<accession>A0A0L7LBG3</accession>
<dbReference type="InterPro" id="IPR050468">
    <property type="entry name" value="Cuticle_Struct_Prot"/>
</dbReference>
<dbReference type="PANTHER" id="PTHR10380:SF173">
    <property type="entry name" value="CUTICULAR PROTEIN 47EF, ISOFORM C-RELATED"/>
    <property type="match status" value="1"/>
</dbReference>
<feature type="chain" id="PRO_5005573143" evidence="4">
    <location>
        <begin position="17"/>
        <end position="268"/>
    </location>
</feature>
<dbReference type="InterPro" id="IPR031311">
    <property type="entry name" value="CHIT_BIND_RR_consensus"/>
</dbReference>
<name>A0A0L7LBG3_OPEBR</name>
<gene>
    <name evidence="5" type="ORF">OBRU01_12165</name>
</gene>
<dbReference type="Pfam" id="PF00379">
    <property type="entry name" value="Chitin_bind_4"/>
    <property type="match status" value="2"/>
</dbReference>
<evidence type="ECO:0000313" key="5">
    <source>
        <dbReference type="EMBL" id="KOB72556.1"/>
    </source>
</evidence>
<dbReference type="AlphaFoldDB" id="A0A0L7LBG3"/>
<dbReference type="GO" id="GO:0008010">
    <property type="term" value="F:structural constituent of chitin-based larval cuticle"/>
    <property type="evidence" value="ECO:0007669"/>
    <property type="project" value="TreeGrafter"/>
</dbReference>
<proteinExistence type="predicted"/>
<keyword evidence="6" id="KW-1185">Reference proteome</keyword>
<reference evidence="5 6" key="1">
    <citation type="journal article" date="2015" name="Genome Biol. Evol.">
        <title>The genome of winter moth (Operophtera brumata) provides a genomic perspective on sexual dimorphism and phenology.</title>
        <authorList>
            <person name="Derks M.F."/>
            <person name="Smit S."/>
            <person name="Salis L."/>
            <person name="Schijlen E."/>
            <person name="Bossers A."/>
            <person name="Mateman C."/>
            <person name="Pijl A.S."/>
            <person name="de Ridder D."/>
            <person name="Groenen M.A."/>
            <person name="Visser M.E."/>
            <person name="Megens H.J."/>
        </authorList>
    </citation>
    <scope>NUCLEOTIDE SEQUENCE [LARGE SCALE GENOMIC DNA]</scope>
    <source>
        <strain evidence="5">WM2013NL</strain>
        <tissue evidence="5">Head and thorax</tissue>
    </source>
</reference>
<dbReference type="PANTHER" id="PTHR10380">
    <property type="entry name" value="CUTICLE PROTEIN"/>
    <property type="match status" value="1"/>
</dbReference>
<protein>
    <submittedName>
        <fullName evidence="5">Putative cuticle protein</fullName>
    </submittedName>
</protein>
<dbReference type="PROSITE" id="PS00233">
    <property type="entry name" value="CHIT_BIND_RR_1"/>
    <property type="match status" value="1"/>
</dbReference>
<feature type="signal peptide" evidence="4">
    <location>
        <begin position="1"/>
        <end position="16"/>
    </location>
</feature>
<dbReference type="PROSITE" id="PS51155">
    <property type="entry name" value="CHIT_BIND_RR_2"/>
    <property type="match status" value="1"/>
</dbReference>
<evidence type="ECO:0000256" key="2">
    <source>
        <dbReference type="ARBA" id="ARBA00022729"/>
    </source>
</evidence>
<comment type="caution">
    <text evidence="5">The sequence shown here is derived from an EMBL/GenBank/DDBJ whole genome shotgun (WGS) entry which is preliminary data.</text>
</comment>
<dbReference type="STRING" id="104452.A0A0L7LBG3"/>
<organism evidence="5 6">
    <name type="scientific">Operophtera brumata</name>
    <name type="common">Winter moth</name>
    <name type="synonym">Phalaena brumata</name>
    <dbReference type="NCBI Taxonomy" id="104452"/>
    <lineage>
        <taxon>Eukaryota</taxon>
        <taxon>Metazoa</taxon>
        <taxon>Ecdysozoa</taxon>
        <taxon>Arthropoda</taxon>
        <taxon>Hexapoda</taxon>
        <taxon>Insecta</taxon>
        <taxon>Pterygota</taxon>
        <taxon>Neoptera</taxon>
        <taxon>Endopterygota</taxon>
        <taxon>Lepidoptera</taxon>
        <taxon>Glossata</taxon>
        <taxon>Ditrysia</taxon>
        <taxon>Geometroidea</taxon>
        <taxon>Geometridae</taxon>
        <taxon>Larentiinae</taxon>
        <taxon>Operophtera</taxon>
    </lineage>
</organism>
<evidence type="ECO:0000256" key="4">
    <source>
        <dbReference type="SAM" id="SignalP"/>
    </source>
</evidence>
<evidence type="ECO:0000256" key="1">
    <source>
        <dbReference type="ARBA" id="ARBA00022460"/>
    </source>
</evidence>